<dbReference type="Pfam" id="PF04403">
    <property type="entry name" value="PqiA"/>
    <property type="match status" value="1"/>
</dbReference>
<keyword evidence="6 7" id="KW-0472">Membrane</keyword>
<dbReference type="RefSeq" id="WP_015830570.1">
    <property type="nucleotide sequence ID" value="NC_012969.1"/>
</dbReference>
<dbReference type="Proteomes" id="UP000002743">
    <property type="component" value="Chromosome"/>
</dbReference>
<keyword evidence="2" id="KW-1003">Cell membrane</keyword>
<name>C6X772_METGS</name>
<dbReference type="InterPro" id="IPR051800">
    <property type="entry name" value="PqiA-PqiB_transport"/>
</dbReference>
<dbReference type="eggNOG" id="COG2995">
    <property type="taxonomic scope" value="Bacteria"/>
</dbReference>
<dbReference type="HOGENOM" id="CLU_041903_2_0_4"/>
<feature type="transmembrane region" description="Helical" evidence="7">
    <location>
        <begin position="107"/>
        <end position="136"/>
    </location>
</feature>
<dbReference type="PANTHER" id="PTHR30462">
    <property type="entry name" value="INTERMEMBRANE TRANSPORT PROTEIN PQIB-RELATED"/>
    <property type="match status" value="1"/>
</dbReference>
<evidence type="ECO:0000256" key="3">
    <source>
        <dbReference type="ARBA" id="ARBA00022519"/>
    </source>
</evidence>
<evidence type="ECO:0000256" key="5">
    <source>
        <dbReference type="ARBA" id="ARBA00022989"/>
    </source>
</evidence>
<dbReference type="KEGG" id="mei:Msip34_1973"/>
<sequence>MTGPVSAHRLGVISCHACGLVCEDTLTRATASSRLAPETDPHVDCPRCGAPLHRRRPNSIPRAWALLLAGLIFYIPANVLPVMYTSLMGSGSENTIMQGVIEFWKSGSYGIALVIFIASVLVPCTKFVVLGVLFATSQRRSRWAMMERAKLYRLVELVGYWSMLDVLVVAIVAALVKFQGLSDIEPRIGILFFGMVVIMTMLSAMSFDPRLIWDGDNE</sequence>
<evidence type="ECO:0000256" key="6">
    <source>
        <dbReference type="ARBA" id="ARBA00023136"/>
    </source>
</evidence>
<comment type="subcellular location">
    <subcellularLocation>
        <location evidence="1">Cell inner membrane</location>
    </subcellularLocation>
</comment>
<protein>
    <submittedName>
        <fullName evidence="8">Paraquat-inducible protein A</fullName>
    </submittedName>
</protein>
<proteinExistence type="predicted"/>
<dbReference type="GO" id="GO:0005886">
    <property type="term" value="C:plasma membrane"/>
    <property type="evidence" value="ECO:0007669"/>
    <property type="project" value="UniProtKB-SubCell"/>
</dbReference>
<dbReference type="EMBL" id="CP001674">
    <property type="protein sequence ID" value="ACT51215.1"/>
    <property type="molecule type" value="Genomic_DNA"/>
</dbReference>
<feature type="transmembrane region" description="Helical" evidence="7">
    <location>
        <begin position="63"/>
        <end position="87"/>
    </location>
</feature>
<feature type="transmembrane region" description="Helical" evidence="7">
    <location>
        <begin position="188"/>
        <end position="207"/>
    </location>
</feature>
<evidence type="ECO:0000256" key="7">
    <source>
        <dbReference type="SAM" id="Phobius"/>
    </source>
</evidence>
<keyword evidence="9" id="KW-1185">Reference proteome</keyword>
<dbReference type="OrthoDB" id="9800207at2"/>
<evidence type="ECO:0000256" key="2">
    <source>
        <dbReference type="ARBA" id="ARBA00022475"/>
    </source>
</evidence>
<keyword evidence="4 7" id="KW-0812">Transmembrane</keyword>
<evidence type="ECO:0000313" key="8">
    <source>
        <dbReference type="EMBL" id="ACT51215.1"/>
    </source>
</evidence>
<accession>C6X772</accession>
<evidence type="ECO:0000313" key="9">
    <source>
        <dbReference type="Proteomes" id="UP000002743"/>
    </source>
</evidence>
<dbReference type="PANTHER" id="PTHR30462:SF3">
    <property type="entry name" value="INTERMEMBRANE TRANSPORT PROTEIN PQIA"/>
    <property type="match status" value="1"/>
</dbReference>
<evidence type="ECO:0000256" key="1">
    <source>
        <dbReference type="ARBA" id="ARBA00004533"/>
    </source>
</evidence>
<keyword evidence="5 7" id="KW-1133">Transmembrane helix</keyword>
<keyword evidence="3" id="KW-0997">Cell inner membrane</keyword>
<feature type="transmembrane region" description="Helical" evidence="7">
    <location>
        <begin position="157"/>
        <end position="176"/>
    </location>
</feature>
<dbReference type="STRING" id="582744.Msip34_1973"/>
<dbReference type="AlphaFoldDB" id="C6X772"/>
<dbReference type="InterPro" id="IPR007498">
    <property type="entry name" value="PqiA-like"/>
</dbReference>
<organism evidence="8 9">
    <name type="scientific">Methylovorus glucosotrophus (strain SIP3-4)</name>
    <dbReference type="NCBI Taxonomy" id="582744"/>
    <lineage>
        <taxon>Bacteria</taxon>
        <taxon>Pseudomonadati</taxon>
        <taxon>Pseudomonadota</taxon>
        <taxon>Betaproteobacteria</taxon>
        <taxon>Nitrosomonadales</taxon>
        <taxon>Methylophilaceae</taxon>
        <taxon>Methylovorus</taxon>
    </lineage>
</organism>
<evidence type="ECO:0000256" key="4">
    <source>
        <dbReference type="ARBA" id="ARBA00022692"/>
    </source>
</evidence>
<reference evidence="9" key="1">
    <citation type="submission" date="2009-07" db="EMBL/GenBank/DDBJ databases">
        <title>Complete sequence of chromosome of Methylovorus sp. SIP3-4.</title>
        <authorList>
            <person name="Lucas S."/>
            <person name="Copeland A."/>
            <person name="Lapidus A."/>
            <person name="Glavina del Rio T."/>
            <person name="Tice H."/>
            <person name="Bruce D."/>
            <person name="Goodwin L."/>
            <person name="Pitluck S."/>
            <person name="Clum A."/>
            <person name="Larimer F."/>
            <person name="Land M."/>
            <person name="Hauser L."/>
            <person name="Kyrpides N."/>
            <person name="Mikhailova N."/>
            <person name="Kayluzhnaya M."/>
            <person name="Chistoserdova L."/>
        </authorList>
    </citation>
    <scope>NUCLEOTIDE SEQUENCE [LARGE SCALE GENOMIC DNA]</scope>
    <source>
        <strain evidence="9">SIP3-4</strain>
    </source>
</reference>
<reference evidence="8 9" key="2">
    <citation type="journal article" date="2011" name="J. Bacteriol.">
        <title>Genomes of three methylotrophs from a single niche uncover genetic and metabolic divergence of Methylophilaceae.</title>
        <authorList>
            <person name="Lapidus A."/>
            <person name="Clum A."/>
            <person name="Labutti K."/>
            <person name="Kaluzhnaya M.G."/>
            <person name="Lim S."/>
            <person name="Beck D.A."/>
            <person name="Glavina Del Rio T."/>
            <person name="Nolan M."/>
            <person name="Mavromatis K."/>
            <person name="Huntemann M."/>
            <person name="Lucas S."/>
            <person name="Lidstrom M.E."/>
            <person name="Ivanova N."/>
            <person name="Chistoserdova L."/>
        </authorList>
    </citation>
    <scope>NUCLEOTIDE SEQUENCE [LARGE SCALE GENOMIC DNA]</scope>
    <source>
        <strain evidence="8 9">SIP3-4</strain>
    </source>
</reference>
<gene>
    <name evidence="8" type="ordered locus">Msip34_1973</name>
</gene>